<evidence type="ECO:0000256" key="2">
    <source>
        <dbReference type="ARBA" id="ARBA00022723"/>
    </source>
</evidence>
<feature type="compositionally biased region" description="Low complexity" evidence="8">
    <location>
        <begin position="448"/>
        <end position="462"/>
    </location>
</feature>
<dbReference type="GO" id="GO:0005634">
    <property type="term" value="C:nucleus"/>
    <property type="evidence" value="ECO:0007669"/>
    <property type="project" value="UniProtKB-SubCell"/>
</dbReference>
<dbReference type="PANTHER" id="PTHR45718">
    <property type="entry name" value="TRANSCRIPTIONAL ACTIVATOR CUBITUS INTERRUPTUS"/>
    <property type="match status" value="1"/>
</dbReference>
<keyword evidence="5" id="KW-0862">Zinc</keyword>
<feature type="region of interest" description="Disordered" evidence="8">
    <location>
        <begin position="548"/>
        <end position="842"/>
    </location>
</feature>
<feature type="domain" description="C2H2-type" evidence="9">
    <location>
        <begin position="297"/>
        <end position="326"/>
    </location>
</feature>
<comment type="caution">
    <text evidence="10">The sequence shown here is derived from an EMBL/GenBank/DDBJ whole genome shotgun (WGS) entry which is preliminary data.</text>
</comment>
<gene>
    <name evidence="10" type="ORF">KI688_005531</name>
</gene>
<dbReference type="InterPro" id="IPR013087">
    <property type="entry name" value="Znf_C2H2_type"/>
</dbReference>
<proteinExistence type="predicted"/>
<evidence type="ECO:0000256" key="3">
    <source>
        <dbReference type="ARBA" id="ARBA00022737"/>
    </source>
</evidence>
<evidence type="ECO:0000259" key="9">
    <source>
        <dbReference type="PROSITE" id="PS50157"/>
    </source>
</evidence>
<dbReference type="PROSITE" id="PS00028">
    <property type="entry name" value="ZINC_FINGER_C2H2_1"/>
    <property type="match status" value="2"/>
</dbReference>
<dbReference type="Proteomes" id="UP000707451">
    <property type="component" value="Unassembled WGS sequence"/>
</dbReference>
<dbReference type="InterPro" id="IPR036236">
    <property type="entry name" value="Znf_C2H2_sf"/>
</dbReference>
<evidence type="ECO:0000256" key="7">
    <source>
        <dbReference type="PROSITE-ProRule" id="PRU00042"/>
    </source>
</evidence>
<dbReference type="FunFam" id="3.30.160.60:FF:000125">
    <property type="entry name" value="Putative zinc finger protein 143"/>
    <property type="match status" value="1"/>
</dbReference>
<dbReference type="GO" id="GO:0000981">
    <property type="term" value="F:DNA-binding transcription factor activity, RNA polymerase II-specific"/>
    <property type="evidence" value="ECO:0007669"/>
    <property type="project" value="TreeGrafter"/>
</dbReference>
<dbReference type="InterPro" id="IPR056436">
    <property type="entry name" value="Znf-C2H2_ZIC1-5/GLI1-3-like"/>
</dbReference>
<feature type="compositionally biased region" description="Low complexity" evidence="8">
    <location>
        <begin position="704"/>
        <end position="717"/>
    </location>
</feature>
<evidence type="ECO:0000256" key="4">
    <source>
        <dbReference type="ARBA" id="ARBA00022771"/>
    </source>
</evidence>
<feature type="domain" description="C2H2-type" evidence="9">
    <location>
        <begin position="264"/>
        <end position="296"/>
    </location>
</feature>
<feature type="region of interest" description="Disordered" evidence="8">
    <location>
        <begin position="361"/>
        <end position="489"/>
    </location>
</feature>
<feature type="region of interest" description="Disordered" evidence="8">
    <location>
        <begin position="1"/>
        <end position="28"/>
    </location>
</feature>
<dbReference type="PROSITE" id="PS50157">
    <property type="entry name" value="ZINC_FINGER_C2H2_2"/>
    <property type="match status" value="2"/>
</dbReference>
<dbReference type="Gene3D" id="3.30.160.60">
    <property type="entry name" value="Classic Zinc Finger"/>
    <property type="match status" value="2"/>
</dbReference>
<dbReference type="GO" id="GO:0008270">
    <property type="term" value="F:zinc ion binding"/>
    <property type="evidence" value="ECO:0007669"/>
    <property type="project" value="UniProtKB-KW"/>
</dbReference>
<feature type="compositionally biased region" description="Low complexity" evidence="8">
    <location>
        <begin position="725"/>
        <end position="745"/>
    </location>
</feature>
<feature type="region of interest" description="Disordered" evidence="8">
    <location>
        <begin position="157"/>
        <end position="177"/>
    </location>
</feature>
<organism evidence="10 11">
    <name type="scientific">Linnemannia hyalina</name>
    <dbReference type="NCBI Taxonomy" id="64524"/>
    <lineage>
        <taxon>Eukaryota</taxon>
        <taxon>Fungi</taxon>
        <taxon>Fungi incertae sedis</taxon>
        <taxon>Mucoromycota</taxon>
        <taxon>Mortierellomycotina</taxon>
        <taxon>Mortierellomycetes</taxon>
        <taxon>Mortierellales</taxon>
        <taxon>Mortierellaceae</taxon>
        <taxon>Linnemannia</taxon>
    </lineage>
</organism>
<keyword evidence="11" id="KW-1185">Reference proteome</keyword>
<accession>A0A9P8BWV3</accession>
<name>A0A9P8BWV3_9FUNG</name>
<feature type="compositionally biased region" description="Polar residues" evidence="8">
    <location>
        <begin position="759"/>
        <end position="777"/>
    </location>
</feature>
<evidence type="ECO:0000313" key="10">
    <source>
        <dbReference type="EMBL" id="KAG9071320.1"/>
    </source>
</evidence>
<feature type="compositionally biased region" description="Low complexity" evidence="8">
    <location>
        <begin position="677"/>
        <end position="694"/>
    </location>
</feature>
<evidence type="ECO:0000256" key="1">
    <source>
        <dbReference type="ARBA" id="ARBA00004123"/>
    </source>
</evidence>
<evidence type="ECO:0000313" key="11">
    <source>
        <dbReference type="Proteomes" id="UP000707451"/>
    </source>
</evidence>
<dbReference type="SMART" id="SM00355">
    <property type="entry name" value="ZnF_C2H2"/>
    <property type="match status" value="3"/>
</dbReference>
<dbReference type="GO" id="GO:0000978">
    <property type="term" value="F:RNA polymerase II cis-regulatory region sequence-specific DNA binding"/>
    <property type="evidence" value="ECO:0007669"/>
    <property type="project" value="TreeGrafter"/>
</dbReference>
<evidence type="ECO:0000256" key="6">
    <source>
        <dbReference type="ARBA" id="ARBA00023242"/>
    </source>
</evidence>
<feature type="compositionally biased region" description="Basic and acidic residues" evidence="8">
    <location>
        <begin position="407"/>
        <end position="421"/>
    </location>
</feature>
<keyword evidence="4 7" id="KW-0863">Zinc-finger</keyword>
<feature type="compositionally biased region" description="Polar residues" evidence="8">
    <location>
        <begin position="654"/>
        <end position="668"/>
    </location>
</feature>
<dbReference type="AlphaFoldDB" id="A0A9P8BWV3"/>
<keyword evidence="2" id="KW-0479">Metal-binding</keyword>
<protein>
    <recommendedName>
        <fullName evidence="9">C2H2-type domain-containing protein</fullName>
    </recommendedName>
</protein>
<keyword evidence="6" id="KW-0539">Nucleus</keyword>
<keyword evidence="3" id="KW-0677">Repeat</keyword>
<dbReference type="EMBL" id="JAHRHY010000002">
    <property type="protein sequence ID" value="KAG9071320.1"/>
    <property type="molecule type" value="Genomic_DNA"/>
</dbReference>
<feature type="compositionally biased region" description="Basic residues" evidence="8">
    <location>
        <begin position="606"/>
        <end position="630"/>
    </location>
</feature>
<comment type="subcellular location">
    <subcellularLocation>
        <location evidence="1">Nucleus</location>
    </subcellularLocation>
</comment>
<dbReference type="PANTHER" id="PTHR45718:SF4">
    <property type="entry name" value="TRANSCRIPTIONAL ACTIVATOR CUBITUS INTERRUPTUS"/>
    <property type="match status" value="1"/>
</dbReference>
<evidence type="ECO:0000256" key="8">
    <source>
        <dbReference type="SAM" id="MobiDB-lite"/>
    </source>
</evidence>
<feature type="compositionally biased region" description="Low complexity" evidence="8">
    <location>
        <begin position="10"/>
        <end position="27"/>
    </location>
</feature>
<dbReference type="Pfam" id="PF23561">
    <property type="entry name" value="zf-C2H2_15"/>
    <property type="match status" value="1"/>
</dbReference>
<evidence type="ECO:0000256" key="5">
    <source>
        <dbReference type="ARBA" id="ARBA00022833"/>
    </source>
</evidence>
<feature type="compositionally biased region" description="Low complexity" evidence="8">
    <location>
        <begin position="794"/>
        <end position="819"/>
    </location>
</feature>
<dbReference type="InterPro" id="IPR043359">
    <property type="entry name" value="GLI-like"/>
</dbReference>
<dbReference type="SUPFAM" id="SSF57667">
    <property type="entry name" value="beta-beta-alpha zinc fingers"/>
    <property type="match status" value="2"/>
</dbReference>
<reference evidence="10" key="1">
    <citation type="submission" date="2021-06" db="EMBL/GenBank/DDBJ databases">
        <title>Genome Sequence of Mortierella hyaline Strain SCG-10, a Cold-Adapted, Nitrate-Reducing Fungus Isolated from Soil in Minnesota, USA.</title>
        <authorList>
            <person name="Aldossari N."/>
        </authorList>
    </citation>
    <scope>NUCLEOTIDE SEQUENCE</scope>
    <source>
        <strain evidence="10">SCG-10</strain>
    </source>
</reference>
<feature type="compositionally biased region" description="Basic and acidic residues" evidence="8">
    <location>
        <begin position="548"/>
        <end position="561"/>
    </location>
</feature>
<dbReference type="OrthoDB" id="654211at2759"/>
<feature type="compositionally biased region" description="Polar residues" evidence="8">
    <location>
        <begin position="392"/>
        <end position="406"/>
    </location>
</feature>
<sequence>MKEMRDRDANPNGNSNNPNNVNNSNNSQDITSITELQSMLARFWEAHSRQFKEIEGSLTSQLSTLIQKNGFLCQKIETLQRNNTDLEYKFSITNSELERARREFNELHAKYELRSANYKDLKDVCYQLDAQLNKKNGVAPEESFLARIELNSDRKKRRMSVDIADDDSDSGGGGGNGYVPYEEVAPAEGSMVAPNSRAMMPLPVAATAAAATAAAQRALSPPTNGPTQSTWTCLWKNCNQVFTALDWLVGHVEEFHIGLGKSQYTCEWENCVVKQKPFHKHHQVIRHMRTHTGEKPFVCNMDGCGKKFARSDSLLEHSRKHNGTPVDYYKMLEISSQREHDAKHLDGLMLQLDTIQEQPSMYGDDERQSHHLYRSQQQGRPRSAQDVGAEDSLTNDQVGGSRSLSPNEERAALEQRRDENLSRTSVREATSSEPMETDGADRPKTEAETATSASEHPAAAATGPDSRSPTNVHGRDHPSTSSSSSSQGRVTANYMSQVLPHRPMQNNPHQPFHFPGMPNDMKPLHKTRGHAHTASLGLSRMEIRDVPRPKEFGHSHSRSMDYGHGGSMDMRHLQQQQQQQQGYRPLEHGHSQTPSLDFSRIDLHSNHHGQQHHNQHLHQLQSHRKDRGHSHTPSLEMPPIPGQQMHRLDDRRQNPMQGGFSSQMSHGEQQQQRHHMMQQQLSHQQQQPQQQQRYQHSHSHSHSFSHPSNKEQQLQQQQEREREQQAYFHAQQQQKQHHLQQQQREQQQKEHMQMQQQRSMAQTSEQQQQSSDKSASLSVERPPSTLPTEPTDRSPVQSPTPRTSSTPTPTPTPSNSTTTVVGPEETMGLAPPTSTEMCAPRSSVGPIEHDAVVASAVAVL</sequence>
<feature type="compositionally biased region" description="Polar residues" evidence="8">
    <location>
        <begin position="422"/>
        <end position="434"/>
    </location>
</feature>